<name>A0ABW4A4B4_9ACTN</name>
<sequence length="74" mass="7986">MEEKQFYRVSLGMSASRRIRVVPTISDMVDAGAAALHEAERPAGHHQLTLLDRSIAQEAIGKPAAVRSATRTSA</sequence>
<evidence type="ECO:0000313" key="2">
    <source>
        <dbReference type="Proteomes" id="UP001597183"/>
    </source>
</evidence>
<dbReference type="RefSeq" id="WP_317795275.1">
    <property type="nucleotide sequence ID" value="NZ_AP028461.1"/>
</dbReference>
<gene>
    <name evidence="1" type="ORF">ACFQ5G_06510</name>
</gene>
<reference evidence="2" key="1">
    <citation type="journal article" date="2019" name="Int. J. Syst. Evol. Microbiol.">
        <title>The Global Catalogue of Microorganisms (GCM) 10K type strain sequencing project: providing services to taxonomists for standard genome sequencing and annotation.</title>
        <authorList>
            <consortium name="The Broad Institute Genomics Platform"/>
            <consortium name="The Broad Institute Genome Sequencing Center for Infectious Disease"/>
            <person name="Wu L."/>
            <person name="Ma J."/>
        </authorList>
    </citation>
    <scope>NUCLEOTIDE SEQUENCE [LARGE SCALE GENOMIC DNA]</scope>
    <source>
        <strain evidence="2">CCM 7526</strain>
    </source>
</reference>
<accession>A0ABW4A4B4</accession>
<evidence type="ECO:0000313" key="1">
    <source>
        <dbReference type="EMBL" id="MFD1364992.1"/>
    </source>
</evidence>
<proteinExistence type="predicted"/>
<dbReference type="EMBL" id="JBHTMK010000007">
    <property type="protein sequence ID" value="MFD1364992.1"/>
    <property type="molecule type" value="Genomic_DNA"/>
</dbReference>
<comment type="caution">
    <text evidence="1">The sequence shown here is derived from an EMBL/GenBank/DDBJ whole genome shotgun (WGS) entry which is preliminary data.</text>
</comment>
<keyword evidence="2" id="KW-1185">Reference proteome</keyword>
<organism evidence="1 2">
    <name type="scientific">Actinoplanes sichuanensis</name>
    <dbReference type="NCBI Taxonomy" id="512349"/>
    <lineage>
        <taxon>Bacteria</taxon>
        <taxon>Bacillati</taxon>
        <taxon>Actinomycetota</taxon>
        <taxon>Actinomycetes</taxon>
        <taxon>Micromonosporales</taxon>
        <taxon>Micromonosporaceae</taxon>
        <taxon>Actinoplanes</taxon>
    </lineage>
</organism>
<protein>
    <submittedName>
        <fullName evidence="1">Uncharacterized protein</fullName>
    </submittedName>
</protein>
<dbReference type="Proteomes" id="UP001597183">
    <property type="component" value="Unassembled WGS sequence"/>
</dbReference>